<dbReference type="EMBL" id="JARQZJ010000094">
    <property type="protein sequence ID" value="KAK9884862.1"/>
    <property type="molecule type" value="Genomic_DNA"/>
</dbReference>
<proteinExistence type="predicted"/>
<evidence type="ECO:0000313" key="2">
    <source>
        <dbReference type="EMBL" id="KAK9884862.1"/>
    </source>
</evidence>
<name>A0AAW1UMW1_9CUCU</name>
<accession>A0AAW1UMW1</accession>
<dbReference type="PANTHER" id="PTHR47771:SF3">
    <property type="entry name" value="LD27203P"/>
    <property type="match status" value="1"/>
</dbReference>
<dbReference type="Proteomes" id="UP001431783">
    <property type="component" value="Unassembled WGS sequence"/>
</dbReference>
<keyword evidence="1" id="KW-0732">Signal</keyword>
<dbReference type="AlphaFoldDB" id="A0AAW1UMW1"/>
<comment type="caution">
    <text evidence="2">The sequence shown here is derived from an EMBL/GenBank/DDBJ whole genome shotgun (WGS) entry which is preliminary data.</text>
</comment>
<feature type="signal peptide" evidence="1">
    <location>
        <begin position="1"/>
        <end position="16"/>
    </location>
</feature>
<reference evidence="2 3" key="1">
    <citation type="submission" date="2023-03" db="EMBL/GenBank/DDBJ databases">
        <title>Genome insight into feeding habits of ladybird beetles.</title>
        <authorList>
            <person name="Li H.-S."/>
            <person name="Huang Y.-H."/>
            <person name="Pang H."/>
        </authorList>
    </citation>
    <scope>NUCLEOTIDE SEQUENCE [LARGE SCALE GENOMIC DNA]</scope>
    <source>
        <strain evidence="2">SYSU_2023b</strain>
        <tissue evidence="2">Whole body</tissue>
    </source>
</reference>
<feature type="chain" id="PRO_5043530986" evidence="1">
    <location>
        <begin position="17"/>
        <end position="505"/>
    </location>
</feature>
<dbReference type="PANTHER" id="PTHR47771">
    <property type="entry name" value="LD27203P-RELATED"/>
    <property type="match status" value="1"/>
</dbReference>
<sequence length="505" mass="53149">MKAVFCLALVLAVVAADSTEVNTATPEDILKETTFASSSTPSSLTFSTTGAVQQRDFSFGAGGASFGSGFVGQSPISGSLFHSSFSGVPVVNSRSGSGFSESSSFSVDENQKDVSLGSQGGVSSSFDSVAASGAAALANGAFKGSNNAFLKSANGIAWNSVSPISGINSLNNFAVAGKLGSSFDYSGYNPLITSYHSGYGNVYGGHSLAGIHGHSNVDTHVTVDTTQQKHINTLHTITKQVAVPQPYPVPYQVTKTVAVPHPYPVQVTKAVPVPYNVNVPVPVDKPYPVKVPSPVAVPVHVRVPVPVEKPYPVQVEKIVRVPVVKPVYVRVPQPVAVRVPQPYPVKVAKPVAVQVPTPVVVKVPEVINIHKVDYAVSPSYGVNYDYGNHGLYGVHSLYGAQYGNGVVSGGCAHNQAVQASLPLESHNYLNHADQVHVAGGSAAQIGSFVDSAYEIQPANLVGSYEYPSAVDGAIYPSVEDAKFAFKRETAKHTEKKEKKEEKKHH</sequence>
<gene>
    <name evidence="2" type="ORF">WA026_009084</name>
</gene>
<evidence type="ECO:0000313" key="3">
    <source>
        <dbReference type="Proteomes" id="UP001431783"/>
    </source>
</evidence>
<organism evidence="2 3">
    <name type="scientific">Henosepilachna vigintioctopunctata</name>
    <dbReference type="NCBI Taxonomy" id="420089"/>
    <lineage>
        <taxon>Eukaryota</taxon>
        <taxon>Metazoa</taxon>
        <taxon>Ecdysozoa</taxon>
        <taxon>Arthropoda</taxon>
        <taxon>Hexapoda</taxon>
        <taxon>Insecta</taxon>
        <taxon>Pterygota</taxon>
        <taxon>Neoptera</taxon>
        <taxon>Endopterygota</taxon>
        <taxon>Coleoptera</taxon>
        <taxon>Polyphaga</taxon>
        <taxon>Cucujiformia</taxon>
        <taxon>Coccinelloidea</taxon>
        <taxon>Coccinellidae</taxon>
        <taxon>Epilachninae</taxon>
        <taxon>Epilachnini</taxon>
        <taxon>Henosepilachna</taxon>
    </lineage>
</organism>
<keyword evidence="3" id="KW-1185">Reference proteome</keyword>
<evidence type="ECO:0000256" key="1">
    <source>
        <dbReference type="SAM" id="SignalP"/>
    </source>
</evidence>
<protein>
    <submittedName>
        <fullName evidence="2">Uncharacterized protein</fullName>
    </submittedName>
</protein>